<name>A0A366HS25_9BACT</name>
<dbReference type="Proteomes" id="UP000253426">
    <property type="component" value="Unassembled WGS sequence"/>
</dbReference>
<protein>
    <submittedName>
        <fullName evidence="1">Uncharacterized protein</fullName>
    </submittedName>
</protein>
<evidence type="ECO:0000313" key="2">
    <source>
        <dbReference type="Proteomes" id="UP000253426"/>
    </source>
</evidence>
<reference evidence="1 2" key="1">
    <citation type="submission" date="2018-06" db="EMBL/GenBank/DDBJ databases">
        <title>Genomic Encyclopedia of Type Strains, Phase IV (KMG-IV): sequencing the most valuable type-strain genomes for metagenomic binning, comparative biology and taxonomic classification.</title>
        <authorList>
            <person name="Goeker M."/>
        </authorList>
    </citation>
    <scope>NUCLEOTIDE SEQUENCE [LARGE SCALE GENOMIC DNA]</scope>
    <source>
        <strain evidence="1 2">DSM 25532</strain>
    </source>
</reference>
<accession>A0A366HS25</accession>
<dbReference type="EMBL" id="QNRR01000002">
    <property type="protein sequence ID" value="RBP46059.1"/>
    <property type="molecule type" value="Genomic_DNA"/>
</dbReference>
<keyword evidence="2" id="KW-1185">Reference proteome</keyword>
<proteinExistence type="predicted"/>
<organism evidence="1 2">
    <name type="scientific">Roseimicrobium gellanilyticum</name>
    <dbReference type="NCBI Taxonomy" id="748857"/>
    <lineage>
        <taxon>Bacteria</taxon>
        <taxon>Pseudomonadati</taxon>
        <taxon>Verrucomicrobiota</taxon>
        <taxon>Verrucomicrobiia</taxon>
        <taxon>Verrucomicrobiales</taxon>
        <taxon>Verrucomicrobiaceae</taxon>
        <taxon>Roseimicrobium</taxon>
    </lineage>
</organism>
<dbReference type="AlphaFoldDB" id="A0A366HS25"/>
<evidence type="ECO:0000313" key="1">
    <source>
        <dbReference type="EMBL" id="RBP46059.1"/>
    </source>
</evidence>
<gene>
    <name evidence="1" type="ORF">DES53_102445</name>
</gene>
<sequence>MVAVLLLALGAGVAYTHKVKPEFEVSSVVIE</sequence>
<comment type="caution">
    <text evidence="1">The sequence shown here is derived from an EMBL/GenBank/DDBJ whole genome shotgun (WGS) entry which is preliminary data.</text>
</comment>